<protein>
    <recommendedName>
        <fullName evidence="4">Transmembrane protein</fullName>
    </recommendedName>
</protein>
<dbReference type="EMBL" id="JAVQLW010000002">
    <property type="protein sequence ID" value="MDS9468889.1"/>
    <property type="molecule type" value="Genomic_DNA"/>
</dbReference>
<evidence type="ECO:0000313" key="2">
    <source>
        <dbReference type="EMBL" id="MDS9468889.1"/>
    </source>
</evidence>
<keyword evidence="1" id="KW-0472">Membrane</keyword>
<evidence type="ECO:0000313" key="3">
    <source>
        <dbReference type="Proteomes" id="UP001269144"/>
    </source>
</evidence>
<dbReference type="Proteomes" id="UP001269144">
    <property type="component" value="Unassembled WGS sequence"/>
</dbReference>
<sequence>MAHRHRSLWHMIIPPVIWALHFVGVYGWGAIVCAKAAPYVWARGGIVAMTAVALVLILWQAVLAWRQWDFLDDGDHVHEHPTATARREFLGHAGLLLAIVSFIAVAFVTLPVLFVGDCR</sequence>
<keyword evidence="3" id="KW-1185">Reference proteome</keyword>
<name>A0ABU2HX55_9RHOB</name>
<keyword evidence="1" id="KW-0812">Transmembrane</keyword>
<reference evidence="3" key="1">
    <citation type="submission" date="2023-07" db="EMBL/GenBank/DDBJ databases">
        <title>Paracoccus sp. MBLB3053 whole genome sequence.</title>
        <authorList>
            <person name="Hwang C.Y."/>
            <person name="Cho E.-S."/>
            <person name="Seo M.-J."/>
        </authorList>
    </citation>
    <scope>NUCLEOTIDE SEQUENCE [LARGE SCALE GENOMIC DNA]</scope>
    <source>
        <strain evidence="3">MBLB3053</strain>
    </source>
</reference>
<comment type="caution">
    <text evidence="2">The sequence shown here is derived from an EMBL/GenBank/DDBJ whole genome shotgun (WGS) entry which is preliminary data.</text>
</comment>
<gene>
    <name evidence="2" type="ORF">RGQ15_15085</name>
</gene>
<feature type="transmembrane region" description="Helical" evidence="1">
    <location>
        <begin position="46"/>
        <end position="65"/>
    </location>
</feature>
<dbReference type="RefSeq" id="WP_311161335.1">
    <property type="nucleotide sequence ID" value="NZ_JAVQLW010000002.1"/>
</dbReference>
<evidence type="ECO:0008006" key="4">
    <source>
        <dbReference type="Google" id="ProtNLM"/>
    </source>
</evidence>
<feature type="transmembrane region" description="Helical" evidence="1">
    <location>
        <begin position="12"/>
        <end position="34"/>
    </location>
</feature>
<accession>A0ABU2HX55</accession>
<feature type="transmembrane region" description="Helical" evidence="1">
    <location>
        <begin position="89"/>
        <end position="115"/>
    </location>
</feature>
<proteinExistence type="predicted"/>
<organism evidence="2 3">
    <name type="scientific">Paracoccus aurantius</name>
    <dbReference type="NCBI Taxonomy" id="3073814"/>
    <lineage>
        <taxon>Bacteria</taxon>
        <taxon>Pseudomonadati</taxon>
        <taxon>Pseudomonadota</taxon>
        <taxon>Alphaproteobacteria</taxon>
        <taxon>Rhodobacterales</taxon>
        <taxon>Paracoccaceae</taxon>
        <taxon>Paracoccus</taxon>
    </lineage>
</organism>
<keyword evidence="1" id="KW-1133">Transmembrane helix</keyword>
<evidence type="ECO:0000256" key="1">
    <source>
        <dbReference type="SAM" id="Phobius"/>
    </source>
</evidence>